<proteinExistence type="inferred from homology"/>
<name>A0A834Y098_APHGI</name>
<dbReference type="PIRSF" id="PIRSF011312">
    <property type="entry name" value="Cell_cycle_HUS1"/>
    <property type="match status" value="1"/>
</dbReference>
<accession>A0A834Y098</accession>
<dbReference type="Gene3D" id="3.70.10.10">
    <property type="match status" value="1"/>
</dbReference>
<dbReference type="GO" id="GO:0005730">
    <property type="term" value="C:nucleolus"/>
    <property type="evidence" value="ECO:0007669"/>
    <property type="project" value="InterPro"/>
</dbReference>
<organism evidence="5 6">
    <name type="scientific">Aphidius gifuensis</name>
    <name type="common">Parasitoid wasp</name>
    <dbReference type="NCBI Taxonomy" id="684658"/>
    <lineage>
        <taxon>Eukaryota</taxon>
        <taxon>Metazoa</taxon>
        <taxon>Ecdysozoa</taxon>
        <taxon>Arthropoda</taxon>
        <taxon>Hexapoda</taxon>
        <taxon>Insecta</taxon>
        <taxon>Pterygota</taxon>
        <taxon>Neoptera</taxon>
        <taxon>Endopterygota</taxon>
        <taxon>Hymenoptera</taxon>
        <taxon>Apocrita</taxon>
        <taxon>Ichneumonoidea</taxon>
        <taxon>Braconidae</taxon>
        <taxon>Aphidiinae</taxon>
        <taxon>Aphidius</taxon>
    </lineage>
</organism>
<evidence type="ECO:0000256" key="3">
    <source>
        <dbReference type="ARBA" id="ARBA00023242"/>
    </source>
</evidence>
<evidence type="ECO:0000313" key="6">
    <source>
        <dbReference type="Proteomes" id="UP000639338"/>
    </source>
</evidence>
<dbReference type="GO" id="GO:0000724">
    <property type="term" value="P:double-strand break repair via homologous recombination"/>
    <property type="evidence" value="ECO:0007669"/>
    <property type="project" value="TreeGrafter"/>
</dbReference>
<dbReference type="OrthoDB" id="10063861at2759"/>
<evidence type="ECO:0000256" key="2">
    <source>
        <dbReference type="ARBA" id="ARBA00005563"/>
    </source>
</evidence>
<dbReference type="AlphaFoldDB" id="A0A834Y098"/>
<dbReference type="GO" id="GO:0035861">
    <property type="term" value="C:site of double-strand break"/>
    <property type="evidence" value="ECO:0007669"/>
    <property type="project" value="TreeGrafter"/>
</dbReference>
<dbReference type="GO" id="GO:0006289">
    <property type="term" value="P:nucleotide-excision repair"/>
    <property type="evidence" value="ECO:0007669"/>
    <property type="project" value="TreeGrafter"/>
</dbReference>
<dbReference type="InterPro" id="IPR016580">
    <property type="entry name" value="HUS1"/>
</dbReference>
<dbReference type="PANTHER" id="PTHR12900">
    <property type="entry name" value="MITOTIC AND DNA DAMAGE CHECKPOINT PROTEIN HUS1"/>
    <property type="match status" value="1"/>
</dbReference>
<dbReference type="GO" id="GO:0033314">
    <property type="term" value="P:mitotic DNA replication checkpoint signaling"/>
    <property type="evidence" value="ECO:0007669"/>
    <property type="project" value="TreeGrafter"/>
</dbReference>
<evidence type="ECO:0000256" key="4">
    <source>
        <dbReference type="PIRNR" id="PIRNR011312"/>
    </source>
</evidence>
<comment type="similarity">
    <text evidence="2 4">Belongs to the HUS1 family.</text>
</comment>
<sequence length="272" mass="31210">MKFKCRMSETLAMRDFTNVVNAISKMSKLCVMIMSIDEICFTVLDDMNPIVWAVLSKNHFFNQYSLSGADVEQNLIYLEVDTLMLSKSLTTLKTAATSVTIKLTNKQQPCLTLDIEIPAITDCWQCVHDVPIRVVPRQEWPSYKTPSVPAFDITIDLPPMKHIRNVVERMKNMSPYLGIVADNNGMLILKSETNKATVATHFRDLRVWKDNTTDQDKITATIDIKRFIMFLAWDAVRPDSVQCNILHEQMLYLHVNLQNNIKINYFIPGISF</sequence>
<protein>
    <recommendedName>
        <fullName evidence="4">Checkpoint protein</fullName>
    </recommendedName>
</protein>
<dbReference type="GO" id="GO:0000723">
    <property type="term" value="P:telomere maintenance"/>
    <property type="evidence" value="ECO:0007669"/>
    <property type="project" value="TreeGrafter"/>
</dbReference>
<keyword evidence="3" id="KW-0539">Nucleus</keyword>
<dbReference type="InterPro" id="IPR007150">
    <property type="entry name" value="HUS1/Mec3"/>
</dbReference>
<comment type="caution">
    <text evidence="5">The sequence shown here is derived from an EMBL/GenBank/DDBJ whole genome shotgun (WGS) entry which is preliminary data.</text>
</comment>
<dbReference type="PANTHER" id="PTHR12900:SF0">
    <property type="entry name" value="CHECKPOINT PROTEIN"/>
    <property type="match status" value="1"/>
</dbReference>
<evidence type="ECO:0000313" key="5">
    <source>
        <dbReference type="EMBL" id="KAF7995502.1"/>
    </source>
</evidence>
<reference evidence="5 6" key="1">
    <citation type="submission" date="2020-08" db="EMBL/GenBank/DDBJ databases">
        <title>Aphidius gifuensis genome sequencing and assembly.</title>
        <authorList>
            <person name="Du Z."/>
        </authorList>
    </citation>
    <scope>NUCLEOTIDE SEQUENCE [LARGE SCALE GENOMIC DNA]</scope>
    <source>
        <strain evidence="5">YNYX2018</strain>
        <tissue evidence="5">Adults</tissue>
    </source>
</reference>
<dbReference type="GO" id="GO:0030896">
    <property type="term" value="C:checkpoint clamp complex"/>
    <property type="evidence" value="ECO:0007669"/>
    <property type="project" value="InterPro"/>
</dbReference>
<dbReference type="Proteomes" id="UP000639338">
    <property type="component" value="Unassembled WGS sequence"/>
</dbReference>
<dbReference type="GO" id="GO:0031573">
    <property type="term" value="P:mitotic intra-S DNA damage checkpoint signaling"/>
    <property type="evidence" value="ECO:0007669"/>
    <property type="project" value="TreeGrafter"/>
</dbReference>
<dbReference type="EMBL" id="JACMRX010000002">
    <property type="protein sequence ID" value="KAF7995502.1"/>
    <property type="molecule type" value="Genomic_DNA"/>
</dbReference>
<keyword evidence="6" id="KW-1185">Reference proteome</keyword>
<dbReference type="Pfam" id="PF04005">
    <property type="entry name" value="Hus1"/>
    <property type="match status" value="1"/>
</dbReference>
<evidence type="ECO:0000256" key="1">
    <source>
        <dbReference type="ARBA" id="ARBA00004123"/>
    </source>
</evidence>
<dbReference type="GO" id="GO:0044778">
    <property type="term" value="P:meiotic DNA integrity checkpoint signaling"/>
    <property type="evidence" value="ECO:0007669"/>
    <property type="project" value="TreeGrafter"/>
</dbReference>
<comment type="subcellular location">
    <subcellularLocation>
        <location evidence="1">Nucleus</location>
    </subcellularLocation>
</comment>
<gene>
    <name evidence="5" type="ORF">HCN44_006609</name>
</gene>